<dbReference type="NCBIfam" id="TIGR00067">
    <property type="entry name" value="glut_race"/>
    <property type="match status" value="1"/>
</dbReference>
<dbReference type="InterPro" id="IPR033134">
    <property type="entry name" value="Asp/Glu_racemase_AS_2"/>
</dbReference>
<dbReference type="EC" id="5.1.1.3" evidence="2 7"/>
<dbReference type="InterPro" id="IPR018187">
    <property type="entry name" value="Asp/Glu_racemase_AS_1"/>
</dbReference>
<sequence length="285" mass="30639">MPRSFTPISLAPVLVFDSGMGGLSIVQSLRHACPQLEINYVADNAACPYGLKDDAWLIERILSVLHTCLAQAPASALVLACNTASTLVLEQLRAVLAVPIIGVVPAIKPAAQISQNRCFALLATPATIRRPYTDALIASFAADCEVVRLGAADLVPLAEAKLAGHPIKPQALMQSLQPLLLHPHLDTVVLGCTHFPLLLSELSSLAPHWQWVDSGAAVARRTLEVLALHYTYPQIPMQKGGHVWFTDTQSGQARAQLAACSQAYALHLHHHLIPEVTLDSLESSF</sequence>
<evidence type="ECO:0000256" key="7">
    <source>
        <dbReference type="HAMAP-Rule" id="MF_00258"/>
    </source>
</evidence>
<keyword evidence="6 7" id="KW-0961">Cell wall biogenesis/degradation</keyword>
<dbReference type="PANTHER" id="PTHR21198">
    <property type="entry name" value="GLUTAMATE RACEMASE"/>
    <property type="match status" value="1"/>
</dbReference>
<comment type="similarity">
    <text evidence="7">Belongs to the aspartate/glutamate racemases family.</text>
</comment>
<keyword evidence="4 7" id="KW-0573">Peptidoglycan synthesis</keyword>
<proteinExistence type="inferred from homology"/>
<gene>
    <name evidence="7" type="primary">murI</name>
    <name evidence="8" type="ORF">SAMN05421831_104143</name>
</gene>
<feature type="active site" description="Proton donor/acceptor" evidence="7">
    <location>
        <position position="192"/>
    </location>
</feature>
<dbReference type="InterPro" id="IPR015942">
    <property type="entry name" value="Asp/Glu/hydantoin_racemase"/>
</dbReference>
<dbReference type="SUPFAM" id="SSF53681">
    <property type="entry name" value="Aspartate/glutamate racemase"/>
    <property type="match status" value="2"/>
</dbReference>
<dbReference type="UniPathway" id="UPA00219"/>
<comment type="catalytic activity">
    <reaction evidence="1 7">
        <text>L-glutamate = D-glutamate</text>
        <dbReference type="Rhea" id="RHEA:12813"/>
        <dbReference type="ChEBI" id="CHEBI:29985"/>
        <dbReference type="ChEBI" id="CHEBI:29986"/>
        <dbReference type="EC" id="5.1.1.3"/>
    </reaction>
</comment>
<keyword evidence="3 7" id="KW-0133">Cell shape</keyword>
<protein>
    <recommendedName>
        <fullName evidence="2 7">Glutamate racemase</fullName>
        <ecNumber evidence="2 7">5.1.1.3</ecNumber>
    </recommendedName>
</protein>
<reference evidence="9" key="1">
    <citation type="submission" date="2016-10" db="EMBL/GenBank/DDBJ databases">
        <authorList>
            <person name="Varghese N."/>
            <person name="Submissions S."/>
        </authorList>
    </citation>
    <scope>NUCLEOTIDE SEQUENCE [LARGE SCALE GENOMIC DNA]</scope>
    <source>
        <strain evidence="9">DSM 7165</strain>
    </source>
</reference>
<dbReference type="PROSITE" id="PS00924">
    <property type="entry name" value="ASP_GLU_RACEMASE_2"/>
    <property type="match status" value="1"/>
</dbReference>
<comment type="pathway">
    <text evidence="7">Cell wall biogenesis; peptidoglycan biosynthesis.</text>
</comment>
<dbReference type="PROSITE" id="PS00923">
    <property type="entry name" value="ASP_GLU_RACEMASE_1"/>
    <property type="match status" value="1"/>
</dbReference>
<name>A0A1H6RTZ0_9GAMM</name>
<dbReference type="GO" id="GO:0008881">
    <property type="term" value="F:glutamate racemase activity"/>
    <property type="evidence" value="ECO:0007669"/>
    <property type="project" value="UniProtKB-UniRule"/>
</dbReference>
<evidence type="ECO:0000313" key="8">
    <source>
        <dbReference type="EMBL" id="SEI56934.1"/>
    </source>
</evidence>
<feature type="binding site" evidence="7">
    <location>
        <begin position="193"/>
        <end position="194"/>
    </location>
    <ligand>
        <name>substrate</name>
    </ligand>
</feature>
<dbReference type="HAMAP" id="MF_00258">
    <property type="entry name" value="Glu_racemase"/>
    <property type="match status" value="1"/>
</dbReference>
<dbReference type="AlphaFoldDB" id="A0A1H6RTZ0"/>
<comment type="function">
    <text evidence="7">Provides the (R)-glutamate required for cell wall biosynthesis.</text>
</comment>
<dbReference type="EMBL" id="FNYH01000004">
    <property type="protein sequence ID" value="SEI56934.1"/>
    <property type="molecule type" value="Genomic_DNA"/>
</dbReference>
<evidence type="ECO:0000313" key="9">
    <source>
        <dbReference type="Proteomes" id="UP000242999"/>
    </source>
</evidence>
<feature type="binding site" evidence="7">
    <location>
        <begin position="17"/>
        <end position="18"/>
    </location>
    <ligand>
        <name>substrate</name>
    </ligand>
</feature>
<dbReference type="Proteomes" id="UP000242999">
    <property type="component" value="Unassembled WGS sequence"/>
</dbReference>
<dbReference type="InterPro" id="IPR004391">
    <property type="entry name" value="Glu_race"/>
</dbReference>
<accession>A0A1H6RTZ0</accession>
<evidence type="ECO:0000256" key="6">
    <source>
        <dbReference type="ARBA" id="ARBA00023316"/>
    </source>
</evidence>
<dbReference type="RefSeq" id="WP_177166807.1">
    <property type="nucleotide sequence ID" value="NZ_FNYH01000004.1"/>
</dbReference>
<dbReference type="GO" id="GO:0008360">
    <property type="term" value="P:regulation of cell shape"/>
    <property type="evidence" value="ECO:0007669"/>
    <property type="project" value="UniProtKB-KW"/>
</dbReference>
<dbReference type="PANTHER" id="PTHR21198:SF2">
    <property type="entry name" value="GLUTAMATE RACEMASE"/>
    <property type="match status" value="1"/>
</dbReference>
<organism evidence="8 9">
    <name type="scientific">Allopseudospirillum japonicum</name>
    <dbReference type="NCBI Taxonomy" id="64971"/>
    <lineage>
        <taxon>Bacteria</taxon>
        <taxon>Pseudomonadati</taxon>
        <taxon>Pseudomonadota</taxon>
        <taxon>Gammaproteobacteria</taxon>
        <taxon>Oceanospirillales</taxon>
        <taxon>Oceanospirillaceae</taxon>
        <taxon>Allopseudospirillum</taxon>
    </lineage>
</organism>
<dbReference type="GO" id="GO:0071555">
    <property type="term" value="P:cell wall organization"/>
    <property type="evidence" value="ECO:0007669"/>
    <property type="project" value="UniProtKB-KW"/>
</dbReference>
<evidence type="ECO:0000256" key="2">
    <source>
        <dbReference type="ARBA" id="ARBA00013090"/>
    </source>
</evidence>
<feature type="binding site" evidence="7">
    <location>
        <begin position="49"/>
        <end position="50"/>
    </location>
    <ligand>
        <name>substrate</name>
    </ligand>
</feature>
<dbReference type="Pfam" id="PF01177">
    <property type="entry name" value="Asp_Glu_race"/>
    <property type="match status" value="1"/>
</dbReference>
<keyword evidence="9" id="KW-1185">Reference proteome</keyword>
<feature type="binding site" evidence="7">
    <location>
        <begin position="82"/>
        <end position="83"/>
    </location>
    <ligand>
        <name>substrate</name>
    </ligand>
</feature>
<evidence type="ECO:0000256" key="5">
    <source>
        <dbReference type="ARBA" id="ARBA00023235"/>
    </source>
</evidence>
<dbReference type="GO" id="GO:0009252">
    <property type="term" value="P:peptidoglycan biosynthetic process"/>
    <property type="evidence" value="ECO:0007669"/>
    <property type="project" value="UniProtKB-UniRule"/>
</dbReference>
<keyword evidence="5 7" id="KW-0413">Isomerase</keyword>
<dbReference type="STRING" id="64971.SAMN05421831_104143"/>
<evidence type="ECO:0000256" key="3">
    <source>
        <dbReference type="ARBA" id="ARBA00022960"/>
    </source>
</evidence>
<evidence type="ECO:0000256" key="4">
    <source>
        <dbReference type="ARBA" id="ARBA00022984"/>
    </source>
</evidence>
<dbReference type="Gene3D" id="3.40.50.1860">
    <property type="match status" value="2"/>
</dbReference>
<feature type="active site" description="Proton donor/acceptor" evidence="7">
    <location>
        <position position="81"/>
    </location>
</feature>
<dbReference type="InterPro" id="IPR001920">
    <property type="entry name" value="Asp/Glu_race"/>
</dbReference>
<evidence type="ECO:0000256" key="1">
    <source>
        <dbReference type="ARBA" id="ARBA00001602"/>
    </source>
</evidence>